<comment type="caution">
    <text evidence="2">The sequence shown here is derived from an EMBL/GenBank/DDBJ whole genome shotgun (WGS) entry which is preliminary data.</text>
</comment>
<dbReference type="PANTHER" id="PTHR18964">
    <property type="entry name" value="ROK (REPRESSOR, ORF, KINASE) FAMILY"/>
    <property type="match status" value="1"/>
</dbReference>
<dbReference type="Proteomes" id="UP000241421">
    <property type="component" value="Unassembled WGS sequence"/>
</dbReference>
<dbReference type="AlphaFoldDB" id="A0A2U2HF72"/>
<dbReference type="InterPro" id="IPR043129">
    <property type="entry name" value="ATPase_NBD"/>
</dbReference>
<proteinExistence type="inferred from homology"/>
<dbReference type="RefSeq" id="WP_106759543.1">
    <property type="nucleotide sequence ID" value="NZ_PXWF02000292.1"/>
</dbReference>
<reference evidence="2 3" key="1">
    <citation type="submission" date="2018-04" db="EMBL/GenBank/DDBJ databases">
        <title>Massilia violaceinigra sp. nov., a novel purple-pigmented bacterium isolated from Tianshan glacier, Xinjiang, China.</title>
        <authorList>
            <person name="Wang H."/>
        </authorList>
    </citation>
    <scope>NUCLEOTIDE SEQUENCE [LARGE SCALE GENOMIC DNA]</scope>
    <source>
        <strain evidence="2 3">B448-2</strain>
    </source>
</reference>
<evidence type="ECO:0000313" key="3">
    <source>
        <dbReference type="Proteomes" id="UP000241421"/>
    </source>
</evidence>
<dbReference type="InterPro" id="IPR049874">
    <property type="entry name" value="ROK_cs"/>
</dbReference>
<keyword evidence="3" id="KW-1185">Reference proteome</keyword>
<dbReference type="InterPro" id="IPR000600">
    <property type="entry name" value="ROK"/>
</dbReference>
<dbReference type="Pfam" id="PF00480">
    <property type="entry name" value="ROK"/>
    <property type="match status" value="1"/>
</dbReference>
<dbReference type="Gene3D" id="3.30.420.40">
    <property type="match status" value="2"/>
</dbReference>
<accession>A0A2U2HF72</accession>
<dbReference type="PROSITE" id="PS01125">
    <property type="entry name" value="ROK"/>
    <property type="match status" value="1"/>
</dbReference>
<evidence type="ECO:0000313" key="2">
    <source>
        <dbReference type="EMBL" id="PWF42715.1"/>
    </source>
</evidence>
<protein>
    <submittedName>
        <fullName evidence="2">ROK family protein</fullName>
    </submittedName>
</protein>
<comment type="similarity">
    <text evidence="1">Belongs to the ROK (NagC/XylR) family.</text>
</comment>
<name>A0A2U2HF72_9BURK</name>
<gene>
    <name evidence="2" type="ORF">C7C56_022250</name>
</gene>
<sequence>MKRACLALDVGGTKIAAALIDDAGTVLASTRRPTPAIEGGAAVLAQMAACLDELAATAAQHRLLGIGISAAGVIDPERAIVLDSTDAIRGWKGQDFAAYFGARYALPVRADNDVHCALLGELWRNPALAGVNGTVAMLTLGTGLGGALAHKGRLLQGRHNLAGHFGRTLVWTPEAGFLPVETMVSGSGLLYLYRRRHGEEAYDGATVMALAHAGDAVAVAALDAWIGHLAVQLHNLHWSIDPDVVLLGGGVVDSRALWWDALQQRIAALDAPITIAPATLGNRAGLVGAAKLVWNESAA</sequence>
<dbReference type="OrthoDB" id="8772678at2"/>
<dbReference type="EMBL" id="PXWF02000292">
    <property type="protein sequence ID" value="PWF42715.1"/>
    <property type="molecule type" value="Genomic_DNA"/>
</dbReference>
<dbReference type="PANTHER" id="PTHR18964:SF149">
    <property type="entry name" value="BIFUNCTIONAL UDP-N-ACETYLGLUCOSAMINE 2-EPIMERASE_N-ACETYLMANNOSAMINE KINASE"/>
    <property type="match status" value="1"/>
</dbReference>
<evidence type="ECO:0000256" key="1">
    <source>
        <dbReference type="ARBA" id="ARBA00006479"/>
    </source>
</evidence>
<organism evidence="2 3">
    <name type="scientific">Massilia glaciei</name>
    <dbReference type="NCBI Taxonomy" id="1524097"/>
    <lineage>
        <taxon>Bacteria</taxon>
        <taxon>Pseudomonadati</taxon>
        <taxon>Pseudomonadota</taxon>
        <taxon>Betaproteobacteria</taxon>
        <taxon>Burkholderiales</taxon>
        <taxon>Oxalobacteraceae</taxon>
        <taxon>Telluria group</taxon>
        <taxon>Massilia</taxon>
    </lineage>
</organism>
<dbReference type="SUPFAM" id="SSF53067">
    <property type="entry name" value="Actin-like ATPase domain"/>
    <property type="match status" value="1"/>
</dbReference>